<feature type="non-terminal residue" evidence="1">
    <location>
        <position position="1"/>
    </location>
</feature>
<keyword evidence="2" id="KW-1185">Reference proteome</keyword>
<evidence type="ECO:0000313" key="2">
    <source>
        <dbReference type="Proteomes" id="UP000789366"/>
    </source>
</evidence>
<dbReference type="Proteomes" id="UP000789366">
    <property type="component" value="Unassembled WGS sequence"/>
</dbReference>
<accession>A0ACA9PSL1</accession>
<name>A0ACA9PSL1_9GLOM</name>
<gene>
    <name evidence="1" type="ORF">SPELUC_LOCUS12589</name>
</gene>
<sequence length="79" mass="9163">FSLSRLIYLFTNFYYLSDQTSMNASNSEGEETPMAQHGEFDQDDVPKVTTINNWIVTFSQKWKKNMTKLSLEVVETSET</sequence>
<proteinExistence type="predicted"/>
<reference evidence="1" key="1">
    <citation type="submission" date="2021-06" db="EMBL/GenBank/DDBJ databases">
        <authorList>
            <person name="Kallberg Y."/>
            <person name="Tangrot J."/>
            <person name="Rosling A."/>
        </authorList>
    </citation>
    <scope>NUCLEOTIDE SEQUENCE</scope>
    <source>
        <strain evidence="1">28 12/20/2015</strain>
    </source>
</reference>
<evidence type="ECO:0000313" key="1">
    <source>
        <dbReference type="EMBL" id="CAG8723412.1"/>
    </source>
</evidence>
<dbReference type="EMBL" id="CAJVPW010030243">
    <property type="protein sequence ID" value="CAG8723412.1"/>
    <property type="molecule type" value="Genomic_DNA"/>
</dbReference>
<organism evidence="1 2">
    <name type="scientific">Cetraspora pellucida</name>
    <dbReference type="NCBI Taxonomy" id="1433469"/>
    <lineage>
        <taxon>Eukaryota</taxon>
        <taxon>Fungi</taxon>
        <taxon>Fungi incertae sedis</taxon>
        <taxon>Mucoromycota</taxon>
        <taxon>Glomeromycotina</taxon>
        <taxon>Glomeromycetes</taxon>
        <taxon>Diversisporales</taxon>
        <taxon>Gigasporaceae</taxon>
        <taxon>Cetraspora</taxon>
    </lineage>
</organism>
<protein>
    <submittedName>
        <fullName evidence="1">1045_t:CDS:1</fullName>
    </submittedName>
</protein>
<comment type="caution">
    <text evidence="1">The sequence shown here is derived from an EMBL/GenBank/DDBJ whole genome shotgun (WGS) entry which is preliminary data.</text>
</comment>